<evidence type="ECO:0000256" key="1">
    <source>
        <dbReference type="SAM" id="MobiDB-lite"/>
    </source>
</evidence>
<accession>A0A2T6K4A5</accession>
<organism evidence="2 3">
    <name type="scientific">Yoonia sediminilitoris</name>
    <dbReference type="NCBI Taxonomy" id="1286148"/>
    <lineage>
        <taxon>Bacteria</taxon>
        <taxon>Pseudomonadati</taxon>
        <taxon>Pseudomonadota</taxon>
        <taxon>Alphaproteobacteria</taxon>
        <taxon>Rhodobacterales</taxon>
        <taxon>Paracoccaceae</taxon>
        <taxon>Yoonia</taxon>
    </lineage>
</organism>
<name>A0A2T6K4A5_9RHOB</name>
<proteinExistence type="predicted"/>
<dbReference type="EMBL" id="QBUD01000031">
    <property type="protein sequence ID" value="PUB09448.1"/>
    <property type="molecule type" value="Genomic_DNA"/>
</dbReference>
<protein>
    <submittedName>
        <fullName evidence="2">Uncharacterized protein</fullName>
    </submittedName>
</protein>
<feature type="compositionally biased region" description="Polar residues" evidence="1">
    <location>
        <begin position="67"/>
        <end position="78"/>
    </location>
</feature>
<evidence type="ECO:0000313" key="3">
    <source>
        <dbReference type="Proteomes" id="UP000244523"/>
    </source>
</evidence>
<reference evidence="2 3" key="1">
    <citation type="submission" date="2018-04" db="EMBL/GenBank/DDBJ databases">
        <title>Genomic Encyclopedia of Archaeal and Bacterial Type Strains, Phase II (KMG-II): from individual species to whole genera.</title>
        <authorList>
            <person name="Goeker M."/>
        </authorList>
    </citation>
    <scope>NUCLEOTIDE SEQUENCE [LARGE SCALE GENOMIC DNA]</scope>
    <source>
        <strain evidence="2 3">DSM 29955</strain>
    </source>
</reference>
<dbReference type="Proteomes" id="UP000244523">
    <property type="component" value="Unassembled WGS sequence"/>
</dbReference>
<feature type="region of interest" description="Disordered" evidence="1">
    <location>
        <begin position="34"/>
        <end position="94"/>
    </location>
</feature>
<sequence length="94" mass="10411">MRTLPPLPCRVFADAASARDCGVVFAVKQHVSPNRPLKVSPRGRIQSTCSPQRGSTNEERDFADILTSANAGPSQPDQKSFRDFRQSQQWAHSD</sequence>
<dbReference type="AlphaFoldDB" id="A0A2T6K4A5"/>
<evidence type="ECO:0000313" key="2">
    <source>
        <dbReference type="EMBL" id="PUB09448.1"/>
    </source>
</evidence>
<gene>
    <name evidence="2" type="ORF">C8N45_13110</name>
</gene>
<feature type="compositionally biased region" description="Polar residues" evidence="1">
    <location>
        <begin position="45"/>
        <end position="55"/>
    </location>
</feature>
<keyword evidence="3" id="KW-1185">Reference proteome</keyword>
<comment type="caution">
    <text evidence="2">The sequence shown here is derived from an EMBL/GenBank/DDBJ whole genome shotgun (WGS) entry which is preliminary data.</text>
</comment>